<dbReference type="InterPro" id="IPR013324">
    <property type="entry name" value="RNA_pol_sigma_r3/r4-like"/>
</dbReference>
<evidence type="ECO:0000313" key="8">
    <source>
        <dbReference type="EMBL" id="BCB91525.1"/>
    </source>
</evidence>
<evidence type="ECO:0000256" key="1">
    <source>
        <dbReference type="ARBA" id="ARBA00010641"/>
    </source>
</evidence>
<dbReference type="AlphaFoldDB" id="A0A6F8YZC6"/>
<dbReference type="InterPro" id="IPR013325">
    <property type="entry name" value="RNA_pol_sigma_r2"/>
</dbReference>
<dbReference type="SUPFAM" id="SSF88659">
    <property type="entry name" value="Sigma3 and sigma4 domains of RNA polymerase sigma factors"/>
    <property type="match status" value="1"/>
</dbReference>
<dbReference type="Gene3D" id="1.10.1740.10">
    <property type="match status" value="1"/>
</dbReference>
<evidence type="ECO:0000256" key="2">
    <source>
        <dbReference type="ARBA" id="ARBA00023015"/>
    </source>
</evidence>
<keyword evidence="3" id="KW-0731">Sigma factor</keyword>
<dbReference type="Pfam" id="PF08281">
    <property type="entry name" value="Sigma70_r4_2"/>
    <property type="match status" value="1"/>
</dbReference>
<dbReference type="EMBL" id="AP022871">
    <property type="protein sequence ID" value="BCB91525.1"/>
    <property type="molecule type" value="Genomic_DNA"/>
</dbReference>
<dbReference type="PANTHER" id="PTHR43133">
    <property type="entry name" value="RNA POLYMERASE ECF-TYPE SIGMA FACTO"/>
    <property type="match status" value="1"/>
</dbReference>
<evidence type="ECO:0000256" key="3">
    <source>
        <dbReference type="ARBA" id="ARBA00023082"/>
    </source>
</evidence>
<dbReference type="InterPro" id="IPR036388">
    <property type="entry name" value="WH-like_DNA-bd_sf"/>
</dbReference>
<dbReference type="InterPro" id="IPR014284">
    <property type="entry name" value="RNA_pol_sigma-70_dom"/>
</dbReference>
<dbReference type="InterPro" id="IPR039425">
    <property type="entry name" value="RNA_pol_sigma-70-like"/>
</dbReference>
<evidence type="ECO:0000313" key="9">
    <source>
        <dbReference type="Proteomes" id="UP000503011"/>
    </source>
</evidence>
<dbReference type="Pfam" id="PF04542">
    <property type="entry name" value="Sigma70_r2"/>
    <property type="match status" value="1"/>
</dbReference>
<reference evidence="8 9" key="2">
    <citation type="submission" date="2020-03" db="EMBL/GenBank/DDBJ databases">
        <authorList>
            <person name="Ichikawa N."/>
            <person name="Kimura A."/>
            <person name="Kitahashi Y."/>
            <person name="Uohara A."/>
        </authorList>
    </citation>
    <scope>NUCLEOTIDE SEQUENCE [LARGE SCALE GENOMIC DNA]</scope>
    <source>
        <strain evidence="8 9">NBRC 105367</strain>
    </source>
</reference>
<keyword evidence="5" id="KW-0804">Transcription</keyword>
<sequence length="186" mass="20623">MRVVGRSTRMRADDTSEYVEFVSARLARWHRAAYLLCGDEHRADDLVQTTVTRLYVHWARARGADNLDGYVHRMLVRAYIDERRLAWSKVWLMSSTPERGASGDSGVEERDLVVRALAELPKGQRTVLVMRFLCDMPVESVAAAMRCSTGNVKAQTARGLATLRARLGEQAPFAGAGTGKGGGLRE</sequence>
<dbReference type="Gene3D" id="1.10.10.10">
    <property type="entry name" value="Winged helix-like DNA-binding domain superfamily/Winged helix DNA-binding domain"/>
    <property type="match status" value="1"/>
</dbReference>
<keyword evidence="4" id="KW-0238">DNA-binding</keyword>
<feature type="domain" description="RNA polymerase sigma-70 region 2" evidence="6">
    <location>
        <begin position="26"/>
        <end position="87"/>
    </location>
</feature>
<proteinExistence type="inferred from homology"/>
<protein>
    <submittedName>
        <fullName evidence="8">RNA polymerase sigma24 factor</fullName>
    </submittedName>
</protein>
<keyword evidence="2" id="KW-0805">Transcription regulation</keyword>
<dbReference type="KEGG" id="psuu:Psuf_088380"/>
<keyword evidence="9" id="KW-1185">Reference proteome</keyword>
<gene>
    <name evidence="8" type="ORF">Psuf_088380</name>
</gene>
<feature type="domain" description="RNA polymerase sigma factor 70 region 4 type 2" evidence="7">
    <location>
        <begin position="111"/>
        <end position="163"/>
    </location>
</feature>
<evidence type="ECO:0000256" key="4">
    <source>
        <dbReference type="ARBA" id="ARBA00023125"/>
    </source>
</evidence>
<evidence type="ECO:0000259" key="7">
    <source>
        <dbReference type="Pfam" id="PF08281"/>
    </source>
</evidence>
<dbReference type="InterPro" id="IPR013249">
    <property type="entry name" value="RNA_pol_sigma70_r4_t2"/>
</dbReference>
<dbReference type="SUPFAM" id="SSF88946">
    <property type="entry name" value="Sigma2 domain of RNA polymerase sigma factors"/>
    <property type="match status" value="1"/>
</dbReference>
<dbReference type="GO" id="GO:0006352">
    <property type="term" value="P:DNA-templated transcription initiation"/>
    <property type="evidence" value="ECO:0007669"/>
    <property type="project" value="InterPro"/>
</dbReference>
<dbReference type="InterPro" id="IPR007627">
    <property type="entry name" value="RNA_pol_sigma70_r2"/>
</dbReference>
<reference evidence="8 9" key="1">
    <citation type="submission" date="2020-03" db="EMBL/GenBank/DDBJ databases">
        <title>Whole genome shotgun sequence of Phytohabitans suffuscus NBRC 105367.</title>
        <authorList>
            <person name="Komaki H."/>
            <person name="Tamura T."/>
        </authorList>
    </citation>
    <scope>NUCLEOTIDE SEQUENCE [LARGE SCALE GENOMIC DNA]</scope>
    <source>
        <strain evidence="8 9">NBRC 105367</strain>
    </source>
</reference>
<dbReference type="PANTHER" id="PTHR43133:SF50">
    <property type="entry name" value="ECF RNA POLYMERASE SIGMA FACTOR SIGM"/>
    <property type="match status" value="1"/>
</dbReference>
<name>A0A6F8YZC6_9ACTN</name>
<evidence type="ECO:0000256" key="5">
    <source>
        <dbReference type="ARBA" id="ARBA00023163"/>
    </source>
</evidence>
<comment type="similarity">
    <text evidence="1">Belongs to the sigma-70 factor family. ECF subfamily.</text>
</comment>
<dbReference type="NCBIfam" id="TIGR02937">
    <property type="entry name" value="sigma70-ECF"/>
    <property type="match status" value="1"/>
</dbReference>
<organism evidence="8 9">
    <name type="scientific">Phytohabitans suffuscus</name>
    <dbReference type="NCBI Taxonomy" id="624315"/>
    <lineage>
        <taxon>Bacteria</taxon>
        <taxon>Bacillati</taxon>
        <taxon>Actinomycetota</taxon>
        <taxon>Actinomycetes</taxon>
        <taxon>Micromonosporales</taxon>
        <taxon>Micromonosporaceae</taxon>
    </lineage>
</organism>
<dbReference type="GO" id="GO:0003677">
    <property type="term" value="F:DNA binding"/>
    <property type="evidence" value="ECO:0007669"/>
    <property type="project" value="UniProtKB-KW"/>
</dbReference>
<dbReference type="Proteomes" id="UP000503011">
    <property type="component" value="Chromosome"/>
</dbReference>
<evidence type="ECO:0000259" key="6">
    <source>
        <dbReference type="Pfam" id="PF04542"/>
    </source>
</evidence>
<accession>A0A6F8YZC6</accession>
<dbReference type="GO" id="GO:0016987">
    <property type="term" value="F:sigma factor activity"/>
    <property type="evidence" value="ECO:0007669"/>
    <property type="project" value="UniProtKB-KW"/>
</dbReference>